<dbReference type="Gene3D" id="1.10.357.10">
    <property type="entry name" value="Tetracycline Repressor, domain 2"/>
    <property type="match status" value="1"/>
</dbReference>
<dbReference type="PROSITE" id="PS50977">
    <property type="entry name" value="HTH_TETR_2"/>
    <property type="match status" value="1"/>
</dbReference>
<feature type="domain" description="HTH tetR-type" evidence="3">
    <location>
        <begin position="12"/>
        <end position="72"/>
    </location>
</feature>
<dbReference type="Proteomes" id="UP001343257">
    <property type="component" value="Unassembled WGS sequence"/>
</dbReference>
<dbReference type="PANTHER" id="PTHR43479">
    <property type="entry name" value="ACREF/ENVCD OPERON REPRESSOR-RELATED"/>
    <property type="match status" value="1"/>
</dbReference>
<accession>A0ABU6PNZ5</accession>
<feature type="DNA-binding region" description="H-T-H motif" evidence="2">
    <location>
        <begin position="35"/>
        <end position="54"/>
    </location>
</feature>
<dbReference type="InterPro" id="IPR001647">
    <property type="entry name" value="HTH_TetR"/>
</dbReference>
<dbReference type="Pfam" id="PF14278">
    <property type="entry name" value="TetR_C_8"/>
    <property type="match status" value="1"/>
</dbReference>
<protein>
    <submittedName>
        <fullName evidence="4">TetR/AcrR family transcriptional regulator</fullName>
    </submittedName>
</protein>
<evidence type="ECO:0000313" key="4">
    <source>
        <dbReference type="EMBL" id="MED5016537.1"/>
    </source>
</evidence>
<dbReference type="InterPro" id="IPR039532">
    <property type="entry name" value="TetR_C_Firmicutes"/>
</dbReference>
<organism evidence="4 5">
    <name type="scientific">Paenibacillus chibensis</name>
    <dbReference type="NCBI Taxonomy" id="59846"/>
    <lineage>
        <taxon>Bacteria</taxon>
        <taxon>Bacillati</taxon>
        <taxon>Bacillota</taxon>
        <taxon>Bacilli</taxon>
        <taxon>Bacillales</taxon>
        <taxon>Paenibacillaceae</taxon>
        <taxon>Paenibacillus</taxon>
    </lineage>
</organism>
<gene>
    <name evidence="4" type="ORF">P9847_04365</name>
</gene>
<evidence type="ECO:0000313" key="5">
    <source>
        <dbReference type="Proteomes" id="UP001343257"/>
    </source>
</evidence>
<reference evidence="4 5" key="1">
    <citation type="submission" date="2023-03" db="EMBL/GenBank/DDBJ databases">
        <title>Bacillus Genome Sequencing.</title>
        <authorList>
            <person name="Dunlap C."/>
        </authorList>
    </citation>
    <scope>NUCLEOTIDE SEQUENCE [LARGE SCALE GENOMIC DNA]</scope>
    <source>
        <strain evidence="4 5">NRS-52</strain>
    </source>
</reference>
<sequence length="209" mass="24083">MEHEMKKDRRKIRTKKLIRQALLELTEEKGLSRISVMDLAERAEINRGTFYLHYHDVADLVDQLKQEIFEGIKLIAVELNPMEVKLYAERGEAYPTLLKILEYLLSHADYLRVMLSPNGDLQLPVQLKELMAERMLQQFQSHMAMPGESTDAIPWDYFLAFTASANIGLLTHWMSRGNDLTTRELASMMTQILSRGPLETLMRGVGNTM</sequence>
<dbReference type="InterPro" id="IPR050624">
    <property type="entry name" value="HTH-type_Tx_Regulator"/>
</dbReference>
<dbReference type="RefSeq" id="WP_328275692.1">
    <property type="nucleotide sequence ID" value="NZ_JARTLD010000009.1"/>
</dbReference>
<proteinExistence type="predicted"/>
<name>A0ABU6PNZ5_9BACL</name>
<evidence type="ECO:0000256" key="1">
    <source>
        <dbReference type="ARBA" id="ARBA00023125"/>
    </source>
</evidence>
<dbReference type="Pfam" id="PF00440">
    <property type="entry name" value="TetR_N"/>
    <property type="match status" value="1"/>
</dbReference>
<comment type="caution">
    <text evidence="4">The sequence shown here is derived from an EMBL/GenBank/DDBJ whole genome shotgun (WGS) entry which is preliminary data.</text>
</comment>
<evidence type="ECO:0000256" key="2">
    <source>
        <dbReference type="PROSITE-ProRule" id="PRU00335"/>
    </source>
</evidence>
<dbReference type="SUPFAM" id="SSF46689">
    <property type="entry name" value="Homeodomain-like"/>
    <property type="match status" value="1"/>
</dbReference>
<dbReference type="PANTHER" id="PTHR43479:SF7">
    <property type="entry name" value="TETR-FAMILY TRANSCRIPTIONAL REGULATOR"/>
    <property type="match status" value="1"/>
</dbReference>
<dbReference type="EMBL" id="JARTLD010000009">
    <property type="protein sequence ID" value="MED5016537.1"/>
    <property type="molecule type" value="Genomic_DNA"/>
</dbReference>
<evidence type="ECO:0000259" key="3">
    <source>
        <dbReference type="PROSITE" id="PS50977"/>
    </source>
</evidence>
<keyword evidence="1 2" id="KW-0238">DNA-binding</keyword>
<keyword evidence="5" id="KW-1185">Reference proteome</keyword>
<dbReference type="InterPro" id="IPR009057">
    <property type="entry name" value="Homeodomain-like_sf"/>
</dbReference>